<keyword evidence="4" id="KW-1185">Reference proteome</keyword>
<keyword evidence="1" id="KW-0472">Membrane</keyword>
<dbReference type="PROSITE" id="PS51318">
    <property type="entry name" value="TAT"/>
    <property type="match status" value="1"/>
</dbReference>
<gene>
    <name evidence="3" type="ORF">ACFFF6_16870</name>
</gene>
<keyword evidence="1" id="KW-1133">Transmembrane helix</keyword>
<dbReference type="Proteomes" id="UP001589793">
    <property type="component" value="Unassembled WGS sequence"/>
</dbReference>
<feature type="transmembrane region" description="Helical" evidence="1">
    <location>
        <begin position="626"/>
        <end position="646"/>
    </location>
</feature>
<dbReference type="Pfam" id="PF19076">
    <property type="entry name" value="CshA_repeat"/>
    <property type="match status" value="1"/>
</dbReference>
<evidence type="ECO:0000259" key="2">
    <source>
        <dbReference type="Pfam" id="PF19076"/>
    </source>
</evidence>
<accession>A0ABV6RF43</accession>
<organism evidence="3 4">
    <name type="scientific">Brachybacterium hainanense</name>
    <dbReference type="NCBI Taxonomy" id="1541174"/>
    <lineage>
        <taxon>Bacteria</taxon>
        <taxon>Bacillati</taxon>
        <taxon>Actinomycetota</taxon>
        <taxon>Actinomycetes</taxon>
        <taxon>Micrococcales</taxon>
        <taxon>Dermabacteraceae</taxon>
        <taxon>Brachybacterium</taxon>
    </lineage>
</organism>
<keyword evidence="1" id="KW-0812">Transmembrane</keyword>
<dbReference type="InterPro" id="IPR026395">
    <property type="entry name" value="CshA_fibril"/>
</dbReference>
<sequence length="659" mass="69268">MPQTPRETPRRQDRRPLREAAAVLAATLALAPLLIAAPALALGEDGPFDLPLTRSEVSISPSSVSRIDITALLADSAEPELDLDTAQLAIPADLPEEERARMALSEDRTTLVVQDEGTWSIVDGQIVYVPDGAFDREITPVAITVAAPGGVRSRPSELTVTTPETVMHRVSASAGEVVTIHLQDQDPDLVEGRAGLQLDDLPRSSTVTEDGRRVVIPEQGTWELSEDRLTLTFTPLRPRLDSGQPSPVHYTAVDASGEATSTGVVAVVEPVIPNMKRSARFGDSIVFTLAEGQQNIDPATLTLAPVTDDGVATLSADGTVAEIPGQGRWILDRGESTVTFTPEDEDVIAAAPMGVRGGDGAGSTSSRALLDTSYPRIADLSQTGVHGSDVVFDPRSASRDIRADSLVLDAADLPEGATLSEDAQQLDVPGQGTWSIDREAMKIVFSPASADPGLVVSPVRVRAAGLYADNGTTATLTATFTGAVPTMRDDEVRTAPGVAITADVLANDTPAGVGQPLQPGTLRLRSMDAANLEELEDWTGTRLVIPDQGEYRIGSDGLLVFEPAPGFVGRAAEIEYLVTDSTGVPALATIAAEVDPDAASSAKVPQDTVGINTLLAGLMPDAPGTAVVFGSVVALTLFAGGTMLWIGSRMERDRRAWRD</sequence>
<evidence type="ECO:0000313" key="3">
    <source>
        <dbReference type="EMBL" id="MFC0675625.1"/>
    </source>
</evidence>
<dbReference type="EMBL" id="JBHLSV010000027">
    <property type="protein sequence ID" value="MFC0675625.1"/>
    <property type="molecule type" value="Genomic_DNA"/>
</dbReference>
<proteinExistence type="predicted"/>
<comment type="caution">
    <text evidence="3">The sequence shown here is derived from an EMBL/GenBank/DDBJ whole genome shotgun (WGS) entry which is preliminary data.</text>
</comment>
<evidence type="ECO:0000256" key="1">
    <source>
        <dbReference type="SAM" id="Phobius"/>
    </source>
</evidence>
<name>A0ABV6RF43_9MICO</name>
<dbReference type="RefSeq" id="WP_376982655.1">
    <property type="nucleotide sequence ID" value="NZ_JBHLSV010000027.1"/>
</dbReference>
<evidence type="ECO:0000313" key="4">
    <source>
        <dbReference type="Proteomes" id="UP001589793"/>
    </source>
</evidence>
<reference evidence="3 4" key="1">
    <citation type="submission" date="2024-09" db="EMBL/GenBank/DDBJ databases">
        <authorList>
            <person name="Sun Q."/>
            <person name="Mori K."/>
        </authorList>
    </citation>
    <scope>NUCLEOTIDE SEQUENCE [LARGE SCALE GENOMIC DNA]</scope>
    <source>
        <strain evidence="3 4">CICC 10874</strain>
    </source>
</reference>
<protein>
    <submittedName>
        <fullName evidence="3">Ig-like domain-containing protein</fullName>
    </submittedName>
</protein>
<feature type="domain" description="CshA" evidence="2">
    <location>
        <begin position="539"/>
        <end position="594"/>
    </location>
</feature>
<dbReference type="InterPro" id="IPR006311">
    <property type="entry name" value="TAT_signal"/>
</dbReference>